<evidence type="ECO:0000256" key="4">
    <source>
        <dbReference type="ARBA" id="ARBA00022801"/>
    </source>
</evidence>
<protein>
    <recommendedName>
        <fullName evidence="7">Lysozyme</fullName>
        <ecNumber evidence="7">3.2.1.17</ecNumber>
    </recommendedName>
</protein>
<evidence type="ECO:0000256" key="6">
    <source>
        <dbReference type="ARBA" id="ARBA00023295"/>
    </source>
</evidence>
<comment type="catalytic activity">
    <reaction evidence="1 7">
        <text>Hydrolysis of (1-&gt;4)-beta-linkages between N-acetylmuramic acid and N-acetyl-D-glucosamine residues in a peptidoglycan and between N-acetyl-D-glucosamine residues in chitodextrins.</text>
        <dbReference type="EC" id="3.2.1.17"/>
    </reaction>
</comment>
<dbReference type="InterPro" id="IPR023346">
    <property type="entry name" value="Lysozyme-like_dom_sf"/>
</dbReference>
<keyword evidence="2 7" id="KW-0929">Antimicrobial</keyword>
<comment type="similarity">
    <text evidence="7">Belongs to the glycosyl hydrolase 24 family.</text>
</comment>
<keyword evidence="8" id="KW-1133">Transmembrane helix</keyword>
<evidence type="ECO:0000313" key="10">
    <source>
        <dbReference type="Proteomes" id="UP000253846"/>
    </source>
</evidence>
<dbReference type="GO" id="GO:0016998">
    <property type="term" value="P:cell wall macromolecule catabolic process"/>
    <property type="evidence" value="ECO:0007669"/>
    <property type="project" value="InterPro"/>
</dbReference>
<keyword evidence="4 7" id="KW-0378">Hydrolase</keyword>
<dbReference type="InterPro" id="IPR002196">
    <property type="entry name" value="Glyco_hydro_24"/>
</dbReference>
<dbReference type="Gene3D" id="1.10.530.40">
    <property type="match status" value="1"/>
</dbReference>
<dbReference type="GO" id="GO:0003796">
    <property type="term" value="F:lysozyme activity"/>
    <property type="evidence" value="ECO:0007669"/>
    <property type="project" value="UniProtKB-EC"/>
</dbReference>
<organism evidence="9 10">
    <name type="scientific">Bartonella grahamii</name>
    <dbReference type="NCBI Taxonomy" id="33045"/>
    <lineage>
        <taxon>Bacteria</taxon>
        <taxon>Pseudomonadati</taxon>
        <taxon>Pseudomonadota</taxon>
        <taxon>Alphaproteobacteria</taxon>
        <taxon>Hyphomicrobiales</taxon>
        <taxon>Bartonellaceae</taxon>
        <taxon>Bartonella</taxon>
    </lineage>
</organism>
<evidence type="ECO:0000256" key="5">
    <source>
        <dbReference type="ARBA" id="ARBA00023200"/>
    </source>
</evidence>
<dbReference type="AlphaFoldDB" id="A0A336NEU1"/>
<dbReference type="GO" id="GO:0042742">
    <property type="term" value="P:defense response to bacterium"/>
    <property type="evidence" value="ECO:0007669"/>
    <property type="project" value="UniProtKB-KW"/>
</dbReference>
<keyword evidence="3 7" id="KW-0081">Bacteriolytic enzyme</keyword>
<dbReference type="GO" id="GO:0009253">
    <property type="term" value="P:peptidoglycan catabolic process"/>
    <property type="evidence" value="ECO:0007669"/>
    <property type="project" value="InterPro"/>
</dbReference>
<dbReference type="EC" id="3.2.1.17" evidence="7"/>
<evidence type="ECO:0000256" key="8">
    <source>
        <dbReference type="SAM" id="Phobius"/>
    </source>
</evidence>
<evidence type="ECO:0000256" key="3">
    <source>
        <dbReference type="ARBA" id="ARBA00022638"/>
    </source>
</evidence>
<dbReference type="HAMAP" id="MF_04110">
    <property type="entry name" value="ENDOLYSIN_T4"/>
    <property type="match status" value="1"/>
</dbReference>
<dbReference type="InterPro" id="IPR033907">
    <property type="entry name" value="Endolysin_autolysin"/>
</dbReference>
<keyword evidence="6 7" id="KW-0326">Glycosidase</keyword>
<accession>A0A336NEU1</accession>
<sequence length="224" mass="24458">MEKQMRKISSAGLALIKQWEGLRLNAYKDAIGVWTIGYGHTSAAGEPFVHKGMIITEKQAEEVLSQDLRQFENTVETNVTVSLTDEQFAALVSFCYNIGASAFCNSTLLKKLNNGEYEAVPAELQKWTKAGGKRLHGLVHRRAAEAGLWAKGAYVSPNYQTVETQEPMGFFKAEALTPIIGSFSGLGGLLAGNGPIQWALAAIMILAACAGIFFVAKRFREQRL</sequence>
<dbReference type="Proteomes" id="UP000253846">
    <property type="component" value="Unassembled WGS sequence"/>
</dbReference>
<keyword evidence="5" id="KW-1035">Host cytoplasm</keyword>
<dbReference type="CDD" id="cd00737">
    <property type="entry name" value="lyz_endolysin_autolysin"/>
    <property type="match status" value="1"/>
</dbReference>
<dbReference type="InterPro" id="IPR051018">
    <property type="entry name" value="Bacteriophage_GH24"/>
</dbReference>
<dbReference type="EMBL" id="UFTD01000001">
    <property type="protein sequence ID" value="SSZ39457.1"/>
    <property type="molecule type" value="Genomic_DNA"/>
</dbReference>
<dbReference type="PANTHER" id="PTHR38107">
    <property type="match status" value="1"/>
</dbReference>
<keyword evidence="8" id="KW-0812">Transmembrane</keyword>
<evidence type="ECO:0000313" key="9">
    <source>
        <dbReference type="EMBL" id="SSZ39457.1"/>
    </source>
</evidence>
<evidence type="ECO:0000256" key="2">
    <source>
        <dbReference type="ARBA" id="ARBA00022529"/>
    </source>
</evidence>
<dbReference type="GO" id="GO:0031640">
    <property type="term" value="P:killing of cells of another organism"/>
    <property type="evidence" value="ECO:0007669"/>
    <property type="project" value="UniProtKB-KW"/>
</dbReference>
<keyword evidence="8" id="KW-0472">Membrane</keyword>
<dbReference type="Pfam" id="PF00959">
    <property type="entry name" value="Phage_lysozyme"/>
    <property type="match status" value="1"/>
</dbReference>
<dbReference type="SUPFAM" id="SSF53955">
    <property type="entry name" value="Lysozyme-like"/>
    <property type="match status" value="1"/>
</dbReference>
<dbReference type="InterPro" id="IPR034690">
    <property type="entry name" value="Endolysin_T4_type"/>
</dbReference>
<dbReference type="InterPro" id="IPR023347">
    <property type="entry name" value="Lysozyme_dom_sf"/>
</dbReference>
<evidence type="ECO:0000256" key="7">
    <source>
        <dbReference type="RuleBase" id="RU003788"/>
    </source>
</evidence>
<name>A0A336NEU1_BARGR</name>
<gene>
    <name evidence="9" type="ORF">NCTC12860_00671</name>
</gene>
<proteinExistence type="inferred from homology"/>
<evidence type="ECO:0000256" key="1">
    <source>
        <dbReference type="ARBA" id="ARBA00000632"/>
    </source>
</evidence>
<dbReference type="PANTHER" id="PTHR38107:SF3">
    <property type="entry name" value="LYSOZYME RRRD-RELATED"/>
    <property type="match status" value="1"/>
</dbReference>
<reference evidence="9 10" key="1">
    <citation type="submission" date="2018-06" db="EMBL/GenBank/DDBJ databases">
        <authorList>
            <consortium name="Pathogen Informatics"/>
            <person name="Doyle S."/>
        </authorList>
    </citation>
    <scope>NUCLEOTIDE SEQUENCE [LARGE SCALE GENOMIC DNA]</scope>
    <source>
        <strain evidence="9 10">NCTC12860</strain>
    </source>
</reference>
<feature type="transmembrane region" description="Helical" evidence="8">
    <location>
        <begin position="198"/>
        <end position="216"/>
    </location>
</feature>